<dbReference type="AlphaFoldDB" id="A0A8H7E1W8"/>
<evidence type="ECO:0000256" key="1">
    <source>
        <dbReference type="SAM" id="MobiDB-lite"/>
    </source>
</evidence>
<protein>
    <submittedName>
        <fullName evidence="2">Uncharacterized protein</fullName>
    </submittedName>
</protein>
<accession>A0A8H7E1W8</accession>
<feature type="compositionally biased region" description="Polar residues" evidence="1">
    <location>
        <begin position="954"/>
        <end position="969"/>
    </location>
</feature>
<evidence type="ECO:0000313" key="3">
    <source>
        <dbReference type="Proteomes" id="UP000606974"/>
    </source>
</evidence>
<evidence type="ECO:0000313" key="2">
    <source>
        <dbReference type="EMBL" id="KAF7505063.1"/>
    </source>
</evidence>
<feature type="region of interest" description="Disordered" evidence="1">
    <location>
        <begin position="948"/>
        <end position="975"/>
    </location>
</feature>
<sequence length="1168" mass="131978">MENQDRYTRIQDARIGSAKIHIRHLRGEGIREIDGRNVKRLVEVFASHGCDRLEPAYRVPIVVSVQEITRILLRNAIEAKALHSANPPRLSLDISSSVTCLRGQHRLAAGQVFFSQEDEQWWGVDIYRAEGLSQSDCQWMSEEYENALPFNDGMIFRSIRIHQIRNNKTEAEKWLARLSGNSKRRDIAQLQKRKLFVNLSNALDQLLPLPGLWSGFQVGTFHRLLSMKFPEELAHYLNHISRVWQFIIGPCSSTLPLDSHTVRSLEGRSPFFSTADRQFIQHLFEAGELFSSMSISARKEAHSRVLQVKTIIPSLRTFLQDSIFLEPCFLVLRHLLPPKFKGTIREGLFERYSPPQQGQTLIQTTEMEFVTVGETTEDFAFTSALCQLMLFALRNYPYMTNLRPRKTKRVLRLWDERASSHCWLLLAYTASKLGFDTPDIWRKSADNPNLANCQRLLPIHRPTGNSSPDSEILAQEVRSLALSQEPKQVVDGPQMTKEVHEDWRFDYRCGRPFDRAYDDDLPYMFFHALYNFKEPVSRVNITSFMVTCDIFHAFFGSGIGHDVHSTIGEKSAEHSEMDVEYDRSEPQSDGGRQTSDKVDVDMGDEGATSRSPDVPDAPRPGAAIEPQRTRFQEQGDNEQLVDVPVQAQTDHVNCNPAAGLVILNSVNAAPAEEAVGPSSVYIQPFQVQQLLVTEQPFEVINEVNRGTVRDSDFVGHSETSIRSHRGLVLSTPKHTGFNLTDEPEESDQLLCIEGVSTAEDERDECLANQQYSLDQAQSSANSSTHELDILQSELATNEHTPLTIGLSESATRNVDLKRGSGQTIFPGERSGSFHNGKDAGSLTSPVAHDPAMSPLSDGHQGNRPHQPDFSPPMKPRLERLRGRSQSPVREKDKNRTRSPSARTRVAILPKDTPSNPTEDETILPVDNSPEAQIQKTDALLRPRTIFPGEIQDSGKVSPQSVHDSHQASPPNGLLHKGRKRRFLRYTFKKVTLEFPPHFTVTPNAVTFSGITSNVSIGQILLYLDAWMRDFLWSKVLPSFVFEKDNESYRCTLYNQKEESKTEMKHHLQAGRAAKALLATANLDLPLAQWQVINPRKYQSLLDTKQPILMTSTQGFSNGIFFGSNEESAVAFPYWDPELGWKFVEIQSSESDEPNRKKRSKIKHVSNII</sequence>
<feature type="region of interest" description="Disordered" evidence="1">
    <location>
        <begin position="570"/>
        <end position="622"/>
    </location>
</feature>
<name>A0A8H7E1W8_9EURO</name>
<reference evidence="2" key="1">
    <citation type="submission" date="2020-02" db="EMBL/GenBank/DDBJ databases">
        <authorList>
            <person name="Palmer J.M."/>
        </authorList>
    </citation>
    <scope>NUCLEOTIDE SEQUENCE</scope>
    <source>
        <strain evidence="2">EPUS1.4</strain>
        <tissue evidence="2">Thallus</tissue>
    </source>
</reference>
<dbReference type="OrthoDB" id="4227485at2759"/>
<dbReference type="Proteomes" id="UP000606974">
    <property type="component" value="Unassembled WGS sequence"/>
</dbReference>
<feature type="region of interest" description="Disordered" evidence="1">
    <location>
        <begin position="1149"/>
        <end position="1168"/>
    </location>
</feature>
<feature type="compositionally biased region" description="Basic and acidic residues" evidence="1">
    <location>
        <begin position="570"/>
        <end position="586"/>
    </location>
</feature>
<gene>
    <name evidence="2" type="ORF">GJ744_001282</name>
</gene>
<feature type="region of interest" description="Disordered" evidence="1">
    <location>
        <begin position="813"/>
        <end position="924"/>
    </location>
</feature>
<feature type="compositionally biased region" description="Basic residues" evidence="1">
    <location>
        <begin position="1155"/>
        <end position="1168"/>
    </location>
</feature>
<dbReference type="InterPro" id="IPR022198">
    <property type="entry name" value="DUF3723"/>
</dbReference>
<keyword evidence="3" id="KW-1185">Reference proteome</keyword>
<dbReference type="EMBL" id="JAACFV010000119">
    <property type="protein sequence ID" value="KAF7505063.1"/>
    <property type="molecule type" value="Genomic_DNA"/>
</dbReference>
<proteinExistence type="predicted"/>
<organism evidence="2 3">
    <name type="scientific">Endocarpon pusillum</name>
    <dbReference type="NCBI Taxonomy" id="364733"/>
    <lineage>
        <taxon>Eukaryota</taxon>
        <taxon>Fungi</taxon>
        <taxon>Dikarya</taxon>
        <taxon>Ascomycota</taxon>
        <taxon>Pezizomycotina</taxon>
        <taxon>Eurotiomycetes</taxon>
        <taxon>Chaetothyriomycetidae</taxon>
        <taxon>Verrucariales</taxon>
        <taxon>Verrucariaceae</taxon>
        <taxon>Endocarpon</taxon>
    </lineage>
</organism>
<comment type="caution">
    <text evidence="2">The sequence shown here is derived from an EMBL/GenBank/DDBJ whole genome shotgun (WGS) entry which is preliminary data.</text>
</comment>
<dbReference type="Pfam" id="PF12520">
    <property type="entry name" value="DUF3723"/>
    <property type="match status" value="1"/>
</dbReference>